<reference evidence="2 3" key="1">
    <citation type="submission" date="2013-01" db="EMBL/GenBank/DDBJ databases">
        <authorList>
            <person name="Harkins D.M."/>
            <person name="Durkin A.S."/>
            <person name="Brinkac L.M."/>
            <person name="Haft D.H."/>
            <person name="Selengut J.D."/>
            <person name="Sanka R."/>
            <person name="DePew J."/>
            <person name="Purushe J."/>
            <person name="Picardeau M."/>
            <person name="Werts C."/>
            <person name="Goarant C."/>
            <person name="Vinetz J.M."/>
            <person name="Sutton G.G."/>
            <person name="Nierman W.C."/>
            <person name="Fouts D.E."/>
        </authorList>
    </citation>
    <scope>NUCLEOTIDE SEQUENCE [LARGE SCALE GENOMIC DNA]</scope>
    <source>
        <strain evidence="2 3">Verdun HP</strain>
    </source>
</reference>
<name>M6RJR6_LEPIR</name>
<keyword evidence="1" id="KW-0472">Membrane</keyword>
<dbReference type="Proteomes" id="UP000012092">
    <property type="component" value="Unassembled WGS sequence"/>
</dbReference>
<sequence>MFLFERTKILKTKNLPKKIRFRLYFLFSTFILRFYIFIFYDLVLFPKIGFYFSNISSNSFSDLRSSDFKRT</sequence>
<proteinExistence type="predicted"/>
<gene>
    <name evidence="2" type="ORF">LEP1GSC116_1910</name>
</gene>
<feature type="transmembrane region" description="Helical" evidence="1">
    <location>
        <begin position="21"/>
        <end position="40"/>
    </location>
</feature>
<evidence type="ECO:0000313" key="3">
    <source>
        <dbReference type="Proteomes" id="UP000012092"/>
    </source>
</evidence>
<dbReference type="AlphaFoldDB" id="M6RJR6"/>
<protein>
    <submittedName>
        <fullName evidence="2">Uncharacterized protein</fullName>
    </submittedName>
</protein>
<dbReference type="EMBL" id="AHNZ02000348">
    <property type="protein sequence ID" value="EMO05991.1"/>
    <property type="molecule type" value="Genomic_DNA"/>
</dbReference>
<organism evidence="2 3">
    <name type="scientific">Leptospira interrogans serovar Icterohaemorrhagiae str. Verdun HP</name>
    <dbReference type="NCBI Taxonomy" id="1049910"/>
    <lineage>
        <taxon>Bacteria</taxon>
        <taxon>Pseudomonadati</taxon>
        <taxon>Spirochaetota</taxon>
        <taxon>Spirochaetia</taxon>
        <taxon>Leptospirales</taxon>
        <taxon>Leptospiraceae</taxon>
        <taxon>Leptospira</taxon>
    </lineage>
</organism>
<accession>M6RJR6</accession>
<keyword evidence="1" id="KW-1133">Transmembrane helix</keyword>
<keyword evidence="1" id="KW-0812">Transmembrane</keyword>
<evidence type="ECO:0000313" key="2">
    <source>
        <dbReference type="EMBL" id="EMO05991.1"/>
    </source>
</evidence>
<comment type="caution">
    <text evidence="2">The sequence shown here is derived from an EMBL/GenBank/DDBJ whole genome shotgun (WGS) entry which is preliminary data.</text>
</comment>
<evidence type="ECO:0000256" key="1">
    <source>
        <dbReference type="SAM" id="Phobius"/>
    </source>
</evidence>